<evidence type="ECO:0000256" key="4">
    <source>
        <dbReference type="ARBA" id="ARBA00022692"/>
    </source>
</evidence>
<keyword evidence="6 7" id="KW-0472">Membrane</keyword>
<feature type="transmembrane region" description="Helical" evidence="7">
    <location>
        <begin position="6"/>
        <end position="23"/>
    </location>
</feature>
<dbReference type="AlphaFoldDB" id="A0A5C5VD00"/>
<dbReference type="PANTHER" id="PTHR33884">
    <property type="entry name" value="UPF0410 PROTEIN YMGE"/>
    <property type="match status" value="1"/>
</dbReference>
<keyword evidence="3" id="KW-1003">Cell membrane</keyword>
<evidence type="ECO:0000256" key="1">
    <source>
        <dbReference type="ARBA" id="ARBA00004651"/>
    </source>
</evidence>
<dbReference type="GO" id="GO:0005886">
    <property type="term" value="C:plasma membrane"/>
    <property type="evidence" value="ECO:0007669"/>
    <property type="project" value="UniProtKB-SubCell"/>
</dbReference>
<name>A0A5C5VD00_9BACT</name>
<evidence type="ECO:0000256" key="6">
    <source>
        <dbReference type="ARBA" id="ARBA00023136"/>
    </source>
</evidence>
<evidence type="ECO:0000256" key="7">
    <source>
        <dbReference type="SAM" id="Phobius"/>
    </source>
</evidence>
<evidence type="ECO:0008006" key="10">
    <source>
        <dbReference type="Google" id="ProtNLM"/>
    </source>
</evidence>
<accession>A0A5C5VD00</accession>
<sequence length="88" mass="9344">MDLFGVISWILFGLAVGAIARLLMPGRQRLGWLMTITLGVVGSFVGGALSTLLFASSDSFVRPSGWIMSILGAVVVLLAYLRTTVAED</sequence>
<dbReference type="InterPro" id="IPR007341">
    <property type="entry name" value="Transgly_assoc"/>
</dbReference>
<dbReference type="Pfam" id="PF04226">
    <property type="entry name" value="Transgly_assoc"/>
    <property type="match status" value="1"/>
</dbReference>
<evidence type="ECO:0000313" key="8">
    <source>
        <dbReference type="EMBL" id="TWT35535.1"/>
    </source>
</evidence>
<dbReference type="EMBL" id="SIHJ01000001">
    <property type="protein sequence ID" value="TWT35535.1"/>
    <property type="molecule type" value="Genomic_DNA"/>
</dbReference>
<keyword evidence="5 7" id="KW-1133">Transmembrane helix</keyword>
<comment type="caution">
    <text evidence="8">The sequence shown here is derived from an EMBL/GenBank/DDBJ whole genome shotgun (WGS) entry which is preliminary data.</text>
</comment>
<feature type="transmembrane region" description="Helical" evidence="7">
    <location>
        <begin position="30"/>
        <end position="54"/>
    </location>
</feature>
<keyword evidence="4 7" id="KW-0812">Transmembrane</keyword>
<dbReference type="Proteomes" id="UP000316714">
    <property type="component" value="Unassembled WGS sequence"/>
</dbReference>
<keyword evidence="9" id="KW-1185">Reference proteome</keyword>
<evidence type="ECO:0000256" key="5">
    <source>
        <dbReference type="ARBA" id="ARBA00022989"/>
    </source>
</evidence>
<comment type="similarity">
    <text evidence="2">Belongs to the UPF0410 family.</text>
</comment>
<dbReference type="PANTHER" id="PTHR33884:SF3">
    <property type="entry name" value="UPF0410 PROTEIN YMGE"/>
    <property type="match status" value="1"/>
</dbReference>
<reference evidence="8 9" key="1">
    <citation type="submission" date="2019-02" db="EMBL/GenBank/DDBJ databases">
        <title>Deep-cultivation of Planctomycetes and their phenomic and genomic characterization uncovers novel biology.</title>
        <authorList>
            <person name="Wiegand S."/>
            <person name="Jogler M."/>
            <person name="Boedeker C."/>
            <person name="Pinto D."/>
            <person name="Vollmers J."/>
            <person name="Rivas-Marin E."/>
            <person name="Kohn T."/>
            <person name="Peeters S.H."/>
            <person name="Heuer A."/>
            <person name="Rast P."/>
            <person name="Oberbeckmann S."/>
            <person name="Bunk B."/>
            <person name="Jeske O."/>
            <person name="Meyerdierks A."/>
            <person name="Storesund J.E."/>
            <person name="Kallscheuer N."/>
            <person name="Luecker S."/>
            <person name="Lage O.M."/>
            <person name="Pohl T."/>
            <person name="Merkel B.J."/>
            <person name="Hornburger P."/>
            <person name="Mueller R.-W."/>
            <person name="Bruemmer F."/>
            <person name="Labrenz M."/>
            <person name="Spormann A.M."/>
            <person name="Op Den Camp H."/>
            <person name="Overmann J."/>
            <person name="Amann R."/>
            <person name="Jetten M.S.M."/>
            <person name="Mascher T."/>
            <person name="Medema M.H."/>
            <person name="Devos D.P."/>
            <person name="Kaster A.-K."/>
            <person name="Ovreas L."/>
            <person name="Rohde M."/>
            <person name="Galperin M.Y."/>
            <person name="Jogler C."/>
        </authorList>
    </citation>
    <scope>NUCLEOTIDE SEQUENCE [LARGE SCALE GENOMIC DNA]</scope>
    <source>
        <strain evidence="8 9">KOR34</strain>
    </source>
</reference>
<evidence type="ECO:0000313" key="9">
    <source>
        <dbReference type="Proteomes" id="UP000316714"/>
    </source>
</evidence>
<dbReference type="RefSeq" id="WP_146561781.1">
    <property type="nucleotide sequence ID" value="NZ_SIHJ01000001.1"/>
</dbReference>
<organism evidence="8 9">
    <name type="scientific">Posidoniimonas corsicana</name>
    <dbReference type="NCBI Taxonomy" id="1938618"/>
    <lineage>
        <taxon>Bacteria</taxon>
        <taxon>Pseudomonadati</taxon>
        <taxon>Planctomycetota</taxon>
        <taxon>Planctomycetia</taxon>
        <taxon>Pirellulales</taxon>
        <taxon>Lacipirellulaceae</taxon>
        <taxon>Posidoniimonas</taxon>
    </lineage>
</organism>
<comment type="subcellular location">
    <subcellularLocation>
        <location evidence="1">Cell membrane</location>
        <topology evidence="1">Multi-pass membrane protein</topology>
    </subcellularLocation>
</comment>
<feature type="transmembrane region" description="Helical" evidence="7">
    <location>
        <begin position="60"/>
        <end position="81"/>
    </location>
</feature>
<proteinExistence type="inferred from homology"/>
<protein>
    <recommendedName>
        <fullName evidence="10">Transglycosylase associated protein</fullName>
    </recommendedName>
</protein>
<gene>
    <name evidence="8" type="ORF">KOR34_04280</name>
</gene>
<evidence type="ECO:0000256" key="3">
    <source>
        <dbReference type="ARBA" id="ARBA00022475"/>
    </source>
</evidence>
<evidence type="ECO:0000256" key="2">
    <source>
        <dbReference type="ARBA" id="ARBA00011006"/>
    </source>
</evidence>
<dbReference type="OrthoDB" id="290170at2"/>